<dbReference type="Gene3D" id="1.10.3470.10">
    <property type="entry name" value="ABC transporter involved in vitamin B12 uptake, BtuC"/>
    <property type="match status" value="2"/>
</dbReference>
<feature type="transmembrane region" description="Helical" evidence="8">
    <location>
        <begin position="363"/>
        <end position="383"/>
    </location>
</feature>
<dbReference type="STRING" id="595494.Tola_1487"/>
<dbReference type="KEGG" id="tau:Tola_1487"/>
<evidence type="ECO:0000313" key="10">
    <source>
        <dbReference type="Proteomes" id="UP000009073"/>
    </source>
</evidence>
<keyword evidence="4" id="KW-1003">Cell membrane</keyword>
<protein>
    <submittedName>
        <fullName evidence="9">Transport system permease protein</fullName>
    </submittedName>
</protein>
<feature type="transmembrane region" description="Helical" evidence="8">
    <location>
        <begin position="608"/>
        <end position="627"/>
    </location>
</feature>
<keyword evidence="10" id="KW-1185">Reference proteome</keyword>
<evidence type="ECO:0000256" key="8">
    <source>
        <dbReference type="SAM" id="Phobius"/>
    </source>
</evidence>
<keyword evidence="6 8" id="KW-1133">Transmembrane helix</keyword>
<comment type="similarity">
    <text evidence="2">Belongs to the binding-protein-dependent transport system permease family. FecCD subfamily.</text>
</comment>
<evidence type="ECO:0000256" key="6">
    <source>
        <dbReference type="ARBA" id="ARBA00022989"/>
    </source>
</evidence>
<dbReference type="PANTHER" id="PTHR30472:SF37">
    <property type="entry name" value="FE(3+) DICITRATE TRANSPORT SYSTEM PERMEASE PROTEIN FECD-RELATED"/>
    <property type="match status" value="1"/>
</dbReference>
<dbReference type="InterPro" id="IPR000522">
    <property type="entry name" value="ABC_transptr_permease_BtuC"/>
</dbReference>
<feature type="transmembrane region" description="Helical" evidence="8">
    <location>
        <begin position="89"/>
        <end position="107"/>
    </location>
</feature>
<feature type="transmembrane region" description="Helical" evidence="8">
    <location>
        <begin position="578"/>
        <end position="596"/>
    </location>
</feature>
<dbReference type="EMBL" id="CP001616">
    <property type="protein sequence ID" value="ACQ93101.1"/>
    <property type="molecule type" value="Genomic_DNA"/>
</dbReference>
<dbReference type="SUPFAM" id="SSF81345">
    <property type="entry name" value="ABC transporter involved in vitamin B12 uptake, BtuC"/>
    <property type="match status" value="2"/>
</dbReference>
<evidence type="ECO:0000256" key="3">
    <source>
        <dbReference type="ARBA" id="ARBA00022448"/>
    </source>
</evidence>
<evidence type="ECO:0000313" key="9">
    <source>
        <dbReference type="EMBL" id="ACQ93101.1"/>
    </source>
</evidence>
<dbReference type="CDD" id="cd06550">
    <property type="entry name" value="TM_ABC_iron-siderophores_like"/>
    <property type="match status" value="2"/>
</dbReference>
<feature type="transmembrane region" description="Helical" evidence="8">
    <location>
        <begin position="114"/>
        <end position="138"/>
    </location>
</feature>
<proteinExistence type="inferred from homology"/>
<evidence type="ECO:0000256" key="2">
    <source>
        <dbReference type="ARBA" id="ARBA00007935"/>
    </source>
</evidence>
<dbReference type="Pfam" id="PF01032">
    <property type="entry name" value="FecCD"/>
    <property type="match status" value="2"/>
</dbReference>
<dbReference type="RefSeq" id="WP_015878573.1">
    <property type="nucleotide sequence ID" value="NC_012691.1"/>
</dbReference>
<feature type="transmembrane region" description="Helical" evidence="8">
    <location>
        <begin position="60"/>
        <end position="83"/>
    </location>
</feature>
<keyword evidence="5 8" id="KW-0812">Transmembrane</keyword>
<evidence type="ECO:0000256" key="1">
    <source>
        <dbReference type="ARBA" id="ARBA00004651"/>
    </source>
</evidence>
<gene>
    <name evidence="9" type="ordered locus">Tola_1487</name>
</gene>
<organism evidence="9 10">
    <name type="scientific">Tolumonas auensis (strain DSM 9187 / NBRC 110442 / TA 4)</name>
    <dbReference type="NCBI Taxonomy" id="595494"/>
    <lineage>
        <taxon>Bacteria</taxon>
        <taxon>Pseudomonadati</taxon>
        <taxon>Pseudomonadota</taxon>
        <taxon>Gammaproteobacteria</taxon>
        <taxon>Aeromonadales</taxon>
        <taxon>Aeromonadaceae</taxon>
        <taxon>Tolumonas</taxon>
    </lineage>
</organism>
<feature type="transmembrane region" description="Helical" evidence="8">
    <location>
        <begin position="419"/>
        <end position="440"/>
    </location>
</feature>
<dbReference type="GO" id="GO:0033214">
    <property type="term" value="P:siderophore-iron import into cell"/>
    <property type="evidence" value="ECO:0007669"/>
    <property type="project" value="TreeGrafter"/>
</dbReference>
<dbReference type="HOGENOM" id="CLU_013016_7_3_6"/>
<dbReference type="GO" id="GO:0022857">
    <property type="term" value="F:transmembrane transporter activity"/>
    <property type="evidence" value="ECO:0007669"/>
    <property type="project" value="InterPro"/>
</dbReference>
<feature type="transmembrane region" description="Helical" evidence="8">
    <location>
        <begin position="217"/>
        <end position="235"/>
    </location>
</feature>
<sequence length="630" mass="67439">MNSLSLWHSLFNLDLQDINQVIFYYSWLPRIVIAIICGAALSMAGLLMQQVLRNPLVSPATLGVATGAQLALLMTTLFMPGWLLYGSEWIAMLGGTIAVLLVFALTWRRGLAPLVVVLAGLVVNLYFSSISMTLLLFYQEELKGLMIWGGGSLDQNSWRGVSYLIPRILVVFSLAILLLKPLSVLDLDERSAKSLGVSLRYLRFTALGMAIFLTGCVVSVAGIISFIGLAAPAIAKLLGARTLKQRMVWSPVLGALLLLSTDLLVQLLSDQLPSLIPTGATTALLGAPLLLWLIPRLKMGRQIPPDTQGALVSYRAAAPAKVSAVLLMLLFVSAFVALIAGQGTDGWEVPSWLSLHAAYEWRLPRILAAAAAGILLALAGTIIQRLSGNPMASPELLGISSGAAIGLITTLFLFPSASMIMLCAVGVLSAMAVLAILIVLNHRSGFQSDRVLLTGIAITALFEPLNTILLANNDPRGQQMLAWISGSTYYVDFKSAILVLLFSVAMLFVSRLFIRWLDVLPLGNATVKSIGIDTNQARLVLLVFVAILTVVSTLIVGPLSFVGLLAPHMARLLGLSRAGNQLMGAALLGGILMVLADWAGRQILFPQELPAGLVASLIGGTYFMWILRKA</sequence>
<dbReference type="AlphaFoldDB" id="C4LET4"/>
<comment type="subcellular location">
    <subcellularLocation>
        <location evidence="1">Cell membrane</location>
        <topology evidence="1">Multi-pass membrane protein</topology>
    </subcellularLocation>
</comment>
<feature type="transmembrane region" description="Helical" evidence="8">
    <location>
        <begin position="493"/>
        <end position="514"/>
    </location>
</feature>
<evidence type="ECO:0000256" key="7">
    <source>
        <dbReference type="ARBA" id="ARBA00023136"/>
    </source>
</evidence>
<dbReference type="PANTHER" id="PTHR30472">
    <property type="entry name" value="FERRIC ENTEROBACTIN TRANSPORT SYSTEM PERMEASE PROTEIN"/>
    <property type="match status" value="1"/>
</dbReference>
<accession>C4LET4</accession>
<dbReference type="OrthoDB" id="9811721at2"/>
<feature type="transmembrane region" description="Helical" evidence="8">
    <location>
        <begin position="274"/>
        <end position="294"/>
    </location>
</feature>
<reference evidence="9 10" key="2">
    <citation type="journal article" date="2011" name="Stand. Genomic Sci.">
        <title>Complete genome sequence of Tolumonas auensis type strain (TA 4).</title>
        <authorList>
            <person name="Chertkov O."/>
            <person name="Copeland A."/>
            <person name="Lucas S."/>
            <person name="Lapidus A."/>
            <person name="Berry K.W."/>
            <person name="Detter J.C."/>
            <person name="Del Rio T.G."/>
            <person name="Hammon N."/>
            <person name="Dalin E."/>
            <person name="Tice H."/>
            <person name="Pitluck S."/>
            <person name="Richardson P."/>
            <person name="Bruce D."/>
            <person name="Goodwin L."/>
            <person name="Han C."/>
            <person name="Tapia R."/>
            <person name="Saunders E."/>
            <person name="Schmutz J."/>
            <person name="Brettin T."/>
            <person name="Larimer F."/>
            <person name="Land M."/>
            <person name="Hauser L."/>
            <person name="Spring S."/>
            <person name="Rohde M."/>
            <person name="Kyrpides N.C."/>
            <person name="Ivanova N."/>
            <person name="Goker M."/>
            <person name="Beller H.R."/>
            <person name="Klenk H.P."/>
            <person name="Woyke T."/>
        </authorList>
    </citation>
    <scope>NUCLEOTIDE SEQUENCE [LARGE SCALE GENOMIC DNA]</scope>
    <source>
        <strain evidence="10">DSM 9187 / TA4</strain>
    </source>
</reference>
<keyword evidence="3" id="KW-0813">Transport</keyword>
<keyword evidence="7 8" id="KW-0472">Membrane</keyword>
<evidence type="ECO:0000256" key="5">
    <source>
        <dbReference type="ARBA" id="ARBA00022692"/>
    </source>
</evidence>
<name>C4LET4_TOLAT</name>
<feature type="transmembrane region" description="Helical" evidence="8">
    <location>
        <begin position="324"/>
        <end position="343"/>
    </location>
</feature>
<dbReference type="eggNOG" id="COG0609">
    <property type="taxonomic scope" value="Bacteria"/>
</dbReference>
<dbReference type="NCBIfam" id="NF007866">
    <property type="entry name" value="PRK10577.1-2"/>
    <property type="match status" value="1"/>
</dbReference>
<dbReference type="GO" id="GO:0005886">
    <property type="term" value="C:plasma membrane"/>
    <property type="evidence" value="ECO:0007669"/>
    <property type="project" value="UniProtKB-SubCell"/>
</dbReference>
<feature type="transmembrane region" description="Helical" evidence="8">
    <location>
        <begin position="27"/>
        <end position="48"/>
    </location>
</feature>
<feature type="transmembrane region" description="Helical" evidence="8">
    <location>
        <begin position="539"/>
        <end position="566"/>
    </location>
</feature>
<feature type="transmembrane region" description="Helical" evidence="8">
    <location>
        <begin position="158"/>
        <end position="179"/>
    </location>
</feature>
<reference evidence="10" key="1">
    <citation type="submission" date="2009-05" db="EMBL/GenBank/DDBJ databases">
        <title>Complete sequence of Tolumonas auensis DSM 9187.</title>
        <authorList>
            <consortium name="US DOE Joint Genome Institute"/>
            <person name="Lucas S."/>
            <person name="Copeland A."/>
            <person name="Lapidus A."/>
            <person name="Glavina del Rio T."/>
            <person name="Tice H."/>
            <person name="Bruce D."/>
            <person name="Goodwin L."/>
            <person name="Pitluck S."/>
            <person name="Chertkov O."/>
            <person name="Brettin T."/>
            <person name="Detter J.C."/>
            <person name="Han C."/>
            <person name="Larimer F."/>
            <person name="Land M."/>
            <person name="Hauser L."/>
            <person name="Kyrpides N."/>
            <person name="Mikhailova N."/>
            <person name="Spring S."/>
            <person name="Beller H."/>
        </authorList>
    </citation>
    <scope>NUCLEOTIDE SEQUENCE [LARGE SCALE GENOMIC DNA]</scope>
    <source>
        <strain evidence="10">DSM 9187 / TA4</strain>
    </source>
</reference>
<evidence type="ECO:0000256" key="4">
    <source>
        <dbReference type="ARBA" id="ARBA00022475"/>
    </source>
</evidence>
<dbReference type="Proteomes" id="UP000009073">
    <property type="component" value="Chromosome"/>
</dbReference>
<feature type="transmembrane region" description="Helical" evidence="8">
    <location>
        <begin position="395"/>
        <end position="413"/>
    </location>
</feature>
<dbReference type="InterPro" id="IPR037294">
    <property type="entry name" value="ABC_BtuC-like"/>
</dbReference>